<dbReference type="OrthoDB" id="16820at2759"/>
<dbReference type="InterPro" id="IPR002938">
    <property type="entry name" value="FAD-bd"/>
</dbReference>
<evidence type="ECO:0000256" key="1">
    <source>
        <dbReference type="ARBA" id="ARBA00007992"/>
    </source>
</evidence>
<feature type="domain" description="FAD-binding" evidence="6">
    <location>
        <begin position="26"/>
        <end position="385"/>
    </location>
</feature>
<dbReference type="Pfam" id="PF01494">
    <property type="entry name" value="FAD_binding_3"/>
    <property type="match status" value="1"/>
</dbReference>
<protein>
    <submittedName>
        <fullName evidence="7">FAD-binding domain, FAD/NAD(P)-binding domain superfamily</fullName>
    </submittedName>
</protein>
<evidence type="ECO:0000313" key="7">
    <source>
        <dbReference type="EMBL" id="USW47499.1"/>
    </source>
</evidence>
<accession>A0A9Q9AH20</accession>
<keyword evidence="4" id="KW-0560">Oxidoreductase</keyword>
<proteinExistence type="inferred from homology"/>
<dbReference type="Proteomes" id="UP001056384">
    <property type="component" value="Chromosome 1"/>
</dbReference>
<dbReference type="GO" id="GO:0071949">
    <property type="term" value="F:FAD binding"/>
    <property type="evidence" value="ECO:0007669"/>
    <property type="project" value="InterPro"/>
</dbReference>
<keyword evidence="3" id="KW-0274">FAD</keyword>
<dbReference type="Gene3D" id="3.50.50.60">
    <property type="entry name" value="FAD/NAD(P)-binding domain"/>
    <property type="match status" value="1"/>
</dbReference>
<evidence type="ECO:0000256" key="4">
    <source>
        <dbReference type="ARBA" id="ARBA00023002"/>
    </source>
</evidence>
<keyword evidence="8" id="KW-1185">Reference proteome</keyword>
<name>A0A9Q9AH20_9PEZI</name>
<dbReference type="EMBL" id="CP099418">
    <property type="protein sequence ID" value="USW47499.1"/>
    <property type="molecule type" value="Genomic_DNA"/>
</dbReference>
<evidence type="ECO:0000259" key="6">
    <source>
        <dbReference type="Pfam" id="PF01494"/>
    </source>
</evidence>
<dbReference type="PANTHER" id="PTHR13789">
    <property type="entry name" value="MONOOXYGENASE"/>
    <property type="match status" value="1"/>
</dbReference>
<dbReference type="GO" id="GO:0004497">
    <property type="term" value="F:monooxygenase activity"/>
    <property type="evidence" value="ECO:0007669"/>
    <property type="project" value="UniProtKB-KW"/>
</dbReference>
<organism evidence="7 8">
    <name type="scientific">Septoria linicola</name>
    <dbReference type="NCBI Taxonomy" id="215465"/>
    <lineage>
        <taxon>Eukaryota</taxon>
        <taxon>Fungi</taxon>
        <taxon>Dikarya</taxon>
        <taxon>Ascomycota</taxon>
        <taxon>Pezizomycotina</taxon>
        <taxon>Dothideomycetes</taxon>
        <taxon>Dothideomycetidae</taxon>
        <taxon>Mycosphaerellales</taxon>
        <taxon>Mycosphaerellaceae</taxon>
        <taxon>Septoria</taxon>
    </lineage>
</organism>
<evidence type="ECO:0000256" key="3">
    <source>
        <dbReference type="ARBA" id="ARBA00022827"/>
    </source>
</evidence>
<dbReference type="InterPro" id="IPR036188">
    <property type="entry name" value="FAD/NAD-bd_sf"/>
</dbReference>
<reference evidence="7" key="1">
    <citation type="submission" date="2022-06" db="EMBL/GenBank/DDBJ databases">
        <title>Complete genome sequences of two strains of the flax pathogen Septoria linicola.</title>
        <authorList>
            <person name="Lapalu N."/>
            <person name="Simon A."/>
            <person name="Demenou B."/>
            <person name="Paumier D."/>
            <person name="Guillot M.-P."/>
            <person name="Gout L."/>
            <person name="Valade R."/>
        </authorList>
    </citation>
    <scope>NUCLEOTIDE SEQUENCE</scope>
    <source>
        <strain evidence="7">SE15195</strain>
    </source>
</reference>
<dbReference type="InterPro" id="IPR050493">
    <property type="entry name" value="FAD-dep_Monooxygenase_BioMet"/>
</dbReference>
<comment type="similarity">
    <text evidence="1">Belongs to the paxM FAD-dependent monooxygenase family.</text>
</comment>
<dbReference type="AlphaFoldDB" id="A0A9Q9AH20"/>
<dbReference type="SUPFAM" id="SSF51905">
    <property type="entry name" value="FAD/NAD(P)-binding domain"/>
    <property type="match status" value="1"/>
</dbReference>
<sequence length="460" mass="51061">MAYQPFPDLTFHPARPLVPSNEPLRIIVIGAGLAGLAAGIAFARKGHKVIIYERRKISTREEAGTVIQFQPNVTKVLQDWDMLEDVKKVAHANLAHDVRNYANLKERIASIDLAARTEDKHWAALRGDFLEVFRLKALQNGVKIYEGVRVLHLGLGDNGAGRPSVSLSNAQTVEADLVISADGAGSKVREQLFPDYKAKMLAKAIWSINAPLSVLEKPELAALEENYHIGHGVVAPSPGKAILAFPIPQKKLLAVEVIDHEAPIEQDVTAQSNEWVEDLSHLRARFHDADPAITSVISTADRAFKWRLIEVEGLEKWSSPNGRVVLIGDAAHAMTPFSGQGAAMGIEDACTLAELLADATTDTDVRSLVSTYEALRIPRVDRILKYARFQGEKWTLKKPEQIAARNELWKRIGEDWYKKLHQVAVPEEMAAFGSPEFLAWLDKFDVFHHVKRAKARSSRL</sequence>
<keyword evidence="5" id="KW-0503">Monooxygenase</keyword>
<evidence type="ECO:0000256" key="2">
    <source>
        <dbReference type="ARBA" id="ARBA00022630"/>
    </source>
</evidence>
<evidence type="ECO:0000313" key="8">
    <source>
        <dbReference type="Proteomes" id="UP001056384"/>
    </source>
</evidence>
<dbReference type="PANTHER" id="PTHR13789:SF309">
    <property type="entry name" value="PUTATIVE (AFU_ORTHOLOGUE AFUA_6G14510)-RELATED"/>
    <property type="match status" value="1"/>
</dbReference>
<gene>
    <name evidence="7" type="ORF">Slin15195_G008180</name>
</gene>
<dbReference type="PRINTS" id="PR00420">
    <property type="entry name" value="RNGMNOXGNASE"/>
</dbReference>
<evidence type="ECO:0000256" key="5">
    <source>
        <dbReference type="ARBA" id="ARBA00023033"/>
    </source>
</evidence>
<keyword evidence="2" id="KW-0285">Flavoprotein</keyword>